<gene>
    <name evidence="1" type="ORF">NEZAVI_LOCUS14580</name>
</gene>
<protein>
    <recommendedName>
        <fullName evidence="3">Kazal-like domain-containing protein</fullName>
    </recommendedName>
</protein>
<dbReference type="Gene3D" id="3.30.60.30">
    <property type="match status" value="1"/>
</dbReference>
<proteinExistence type="predicted"/>
<dbReference type="EMBL" id="OV725082">
    <property type="protein sequence ID" value="CAH1406697.1"/>
    <property type="molecule type" value="Genomic_DNA"/>
</dbReference>
<reference evidence="1" key="1">
    <citation type="submission" date="2022-01" db="EMBL/GenBank/DDBJ databases">
        <authorList>
            <person name="King R."/>
        </authorList>
    </citation>
    <scope>NUCLEOTIDE SEQUENCE</scope>
</reference>
<evidence type="ECO:0000313" key="1">
    <source>
        <dbReference type="EMBL" id="CAH1406697.1"/>
    </source>
</evidence>
<dbReference type="SUPFAM" id="SSF100895">
    <property type="entry name" value="Kazal-type serine protease inhibitors"/>
    <property type="match status" value="1"/>
</dbReference>
<organism evidence="1 2">
    <name type="scientific">Nezara viridula</name>
    <name type="common">Southern green stink bug</name>
    <name type="synonym">Cimex viridulus</name>
    <dbReference type="NCBI Taxonomy" id="85310"/>
    <lineage>
        <taxon>Eukaryota</taxon>
        <taxon>Metazoa</taxon>
        <taxon>Ecdysozoa</taxon>
        <taxon>Arthropoda</taxon>
        <taxon>Hexapoda</taxon>
        <taxon>Insecta</taxon>
        <taxon>Pterygota</taxon>
        <taxon>Neoptera</taxon>
        <taxon>Paraneoptera</taxon>
        <taxon>Hemiptera</taxon>
        <taxon>Heteroptera</taxon>
        <taxon>Panheteroptera</taxon>
        <taxon>Pentatomomorpha</taxon>
        <taxon>Pentatomoidea</taxon>
        <taxon>Pentatomidae</taxon>
        <taxon>Pentatominae</taxon>
        <taxon>Nezara</taxon>
    </lineage>
</organism>
<dbReference type="Proteomes" id="UP001152798">
    <property type="component" value="Chromosome 6"/>
</dbReference>
<evidence type="ECO:0008006" key="3">
    <source>
        <dbReference type="Google" id="ProtNLM"/>
    </source>
</evidence>
<dbReference type="InterPro" id="IPR036058">
    <property type="entry name" value="Kazal_dom_sf"/>
</dbReference>
<dbReference type="AlphaFoldDB" id="A0A9P0HS64"/>
<name>A0A9P0HS64_NEZVI</name>
<evidence type="ECO:0000313" key="2">
    <source>
        <dbReference type="Proteomes" id="UP001152798"/>
    </source>
</evidence>
<sequence length="84" mass="9604">MQNAQVMPYKWLTTFDSDQTVDNEDLVVLGSAYNGTTTTDCDLECTDEDYPVCAMEVRVNKKIFSNDCVMWRENECNGGQYQDV</sequence>
<accession>A0A9P0HS64</accession>
<keyword evidence="2" id="KW-1185">Reference proteome</keyword>